<dbReference type="InterPro" id="IPR039542">
    <property type="entry name" value="Erv_N"/>
</dbReference>
<evidence type="ECO:0000313" key="4">
    <source>
        <dbReference type="WBParaSite" id="Hba_01505"/>
    </source>
</evidence>
<dbReference type="GO" id="GO:0005789">
    <property type="term" value="C:endoplasmic reticulum membrane"/>
    <property type="evidence" value="ECO:0007669"/>
    <property type="project" value="TreeGrafter"/>
</dbReference>
<proteinExistence type="predicted"/>
<dbReference type="PANTHER" id="PTHR10984:SF36">
    <property type="entry name" value="ENDOPLASMIC RETICULUM-GOLGI INTERMEDIATE COMPARTMENT PROTEIN 1"/>
    <property type="match status" value="1"/>
</dbReference>
<dbReference type="Proteomes" id="UP000095283">
    <property type="component" value="Unplaced"/>
</dbReference>
<dbReference type="AlphaFoldDB" id="A0A1I7WA17"/>
<keyword evidence="3" id="KW-1185">Reference proteome</keyword>
<organism evidence="3 4">
    <name type="scientific">Heterorhabditis bacteriophora</name>
    <name type="common">Entomopathogenic nematode worm</name>
    <dbReference type="NCBI Taxonomy" id="37862"/>
    <lineage>
        <taxon>Eukaryota</taxon>
        <taxon>Metazoa</taxon>
        <taxon>Ecdysozoa</taxon>
        <taxon>Nematoda</taxon>
        <taxon>Chromadorea</taxon>
        <taxon>Rhabditida</taxon>
        <taxon>Rhabditina</taxon>
        <taxon>Rhabditomorpha</taxon>
        <taxon>Strongyloidea</taxon>
        <taxon>Heterorhabditidae</taxon>
        <taxon>Heterorhabditis</taxon>
    </lineage>
</organism>
<feature type="transmembrane region" description="Helical" evidence="1">
    <location>
        <begin position="21"/>
        <end position="40"/>
    </location>
</feature>
<evidence type="ECO:0000259" key="2">
    <source>
        <dbReference type="Pfam" id="PF13850"/>
    </source>
</evidence>
<dbReference type="PANTHER" id="PTHR10984">
    <property type="entry name" value="ENDOPLASMIC RETICULUM-GOLGI INTERMEDIATE COMPARTMENT PROTEIN"/>
    <property type="match status" value="1"/>
</dbReference>
<dbReference type="GO" id="GO:0000139">
    <property type="term" value="C:Golgi membrane"/>
    <property type="evidence" value="ECO:0007669"/>
    <property type="project" value="TreeGrafter"/>
</dbReference>
<feature type="domain" description="Endoplasmic reticulum vesicle transporter N-terminal" evidence="2">
    <location>
        <begin position="4"/>
        <end position="50"/>
    </location>
</feature>
<name>A0A1I7WA17_HETBA</name>
<dbReference type="GO" id="GO:0006890">
    <property type="term" value="P:retrograde vesicle-mediated transport, Golgi to endoplasmic reticulum"/>
    <property type="evidence" value="ECO:0007669"/>
    <property type="project" value="TreeGrafter"/>
</dbReference>
<dbReference type="WBParaSite" id="Hba_01505">
    <property type="protein sequence ID" value="Hba_01505"/>
    <property type="gene ID" value="Hba_01505"/>
</dbReference>
<dbReference type="InterPro" id="IPR045888">
    <property type="entry name" value="Erv"/>
</dbReference>
<reference evidence="4" key="1">
    <citation type="submission" date="2016-11" db="UniProtKB">
        <authorList>
            <consortium name="WormBaseParasite"/>
        </authorList>
    </citation>
    <scope>IDENTIFICATION</scope>
</reference>
<keyword evidence="1" id="KW-0812">Transmembrane</keyword>
<protein>
    <submittedName>
        <fullName evidence="4">ERGIC_N domain-containing protein</fullName>
    </submittedName>
</protein>
<evidence type="ECO:0000256" key="1">
    <source>
        <dbReference type="SAM" id="Phobius"/>
    </source>
</evidence>
<evidence type="ECO:0000313" key="3">
    <source>
        <dbReference type="Proteomes" id="UP000095283"/>
    </source>
</evidence>
<keyword evidence="1" id="KW-1133">Transmembrane helix</keyword>
<accession>A0A1I7WA17</accession>
<dbReference type="GO" id="GO:0006888">
    <property type="term" value="P:endoplasmic reticulum to Golgi vesicle-mediated transport"/>
    <property type="evidence" value="ECO:0007669"/>
    <property type="project" value="TreeGrafter"/>
</dbReference>
<keyword evidence="1" id="KW-0472">Membrane</keyword>
<dbReference type="Pfam" id="PF13850">
    <property type="entry name" value="ERGIC_N"/>
    <property type="match status" value="1"/>
</dbReference>
<dbReference type="GO" id="GO:0030134">
    <property type="term" value="C:COPII-coated ER to Golgi transport vesicle"/>
    <property type="evidence" value="ECO:0007669"/>
    <property type="project" value="TreeGrafter"/>
</dbReference>
<sequence length="192" mass="22393">MLDIRRFDIYRKIPKDLTQPTTAGAVISVICIVFITFMVFNDVLAYIFIDVWVHICSYIAILHPTSSVYFHYLYCPLQHYSITNSVQRAKLYDIEPTKLMEILALTFKTKTDVMKSVLLTKLRKFLCIIRMSKFEINKVPGNFHISTHSVTYQPKSHDMRHEINSIIFGDDVTVSLLSLNYLNLQFLNELTF</sequence>
<feature type="transmembrane region" description="Helical" evidence="1">
    <location>
        <begin position="46"/>
        <end position="63"/>
    </location>
</feature>